<evidence type="ECO:0000313" key="2">
    <source>
        <dbReference type="Proteomes" id="UP001430848"/>
    </source>
</evidence>
<dbReference type="Proteomes" id="UP001430848">
    <property type="component" value="Unassembled WGS sequence"/>
</dbReference>
<proteinExistence type="predicted"/>
<accession>A0ABR1PC78</accession>
<comment type="caution">
    <text evidence="1">The sequence shown here is derived from an EMBL/GenBank/DDBJ whole genome shotgun (WGS) entry which is preliminary data.</text>
</comment>
<dbReference type="EMBL" id="JAKNSF020000020">
    <property type="protein sequence ID" value="KAK7732431.1"/>
    <property type="molecule type" value="Genomic_DNA"/>
</dbReference>
<protein>
    <submittedName>
        <fullName evidence="1">Uncharacterized protein</fullName>
    </submittedName>
</protein>
<gene>
    <name evidence="1" type="ORF">SLS63_005110</name>
</gene>
<reference evidence="1 2" key="1">
    <citation type="submission" date="2024-02" db="EMBL/GenBank/DDBJ databases">
        <title>De novo assembly and annotation of 12 fungi associated with fruit tree decline syndrome in Ontario, Canada.</title>
        <authorList>
            <person name="Sulman M."/>
            <person name="Ellouze W."/>
            <person name="Ilyukhin E."/>
        </authorList>
    </citation>
    <scope>NUCLEOTIDE SEQUENCE [LARGE SCALE GENOMIC DNA]</scope>
    <source>
        <strain evidence="1 2">M169</strain>
    </source>
</reference>
<organism evidence="1 2">
    <name type="scientific">Diaporthe eres</name>
    <name type="common">Phomopsis oblonga</name>
    <dbReference type="NCBI Taxonomy" id="83184"/>
    <lineage>
        <taxon>Eukaryota</taxon>
        <taxon>Fungi</taxon>
        <taxon>Dikarya</taxon>
        <taxon>Ascomycota</taxon>
        <taxon>Pezizomycotina</taxon>
        <taxon>Sordariomycetes</taxon>
        <taxon>Sordariomycetidae</taxon>
        <taxon>Diaporthales</taxon>
        <taxon>Diaporthaceae</taxon>
        <taxon>Diaporthe</taxon>
        <taxon>Diaporthe eres species complex</taxon>
    </lineage>
</organism>
<keyword evidence="2" id="KW-1185">Reference proteome</keyword>
<evidence type="ECO:0000313" key="1">
    <source>
        <dbReference type="EMBL" id="KAK7732431.1"/>
    </source>
</evidence>
<name>A0ABR1PC78_DIAER</name>
<sequence length="193" mass="22240">MKMPDEISWENMTEEERKTHFAACREKRKDILVNLLPCKSLEFLQLDNFDNWFEFAVVEFARRASRGEFPHLKHVRLQGGSCLSLDAAEWDLFGQERELVEKDLARYHGLESTVPEEYRDEAEVELSMEDIEKECEARQLFLAAGVLFERLSVTWPEYPDNDSSFDSGWMTAYPTACAGDCGNPDCIVVKSTP</sequence>